<evidence type="ECO:0000256" key="1">
    <source>
        <dbReference type="SAM" id="MobiDB-lite"/>
    </source>
</evidence>
<dbReference type="PANTHER" id="PTHR10677">
    <property type="entry name" value="UBIQUILIN"/>
    <property type="match status" value="1"/>
</dbReference>
<feature type="region of interest" description="Disordered" evidence="1">
    <location>
        <begin position="204"/>
        <end position="236"/>
    </location>
</feature>
<dbReference type="InterPro" id="IPR015496">
    <property type="entry name" value="Ubiquilin"/>
</dbReference>
<dbReference type="Pfam" id="PF00240">
    <property type="entry name" value="ubiquitin"/>
    <property type="match status" value="1"/>
</dbReference>
<dbReference type="Gene3D" id="3.10.20.90">
    <property type="entry name" value="Phosphatidylinositol 3-kinase Catalytic Subunit, Chain A, domain 1"/>
    <property type="match status" value="1"/>
</dbReference>
<dbReference type="AlphaFoldDB" id="A0A5B0R7A6"/>
<comment type="caution">
    <text evidence="4">The sequence shown here is derived from an EMBL/GenBank/DDBJ whole genome shotgun (WGS) entry which is preliminary data.</text>
</comment>
<organism evidence="4 6">
    <name type="scientific">Puccinia graminis f. sp. tritici</name>
    <dbReference type="NCBI Taxonomy" id="56615"/>
    <lineage>
        <taxon>Eukaryota</taxon>
        <taxon>Fungi</taxon>
        <taxon>Dikarya</taxon>
        <taxon>Basidiomycota</taxon>
        <taxon>Pucciniomycotina</taxon>
        <taxon>Pucciniomycetes</taxon>
        <taxon>Pucciniales</taxon>
        <taxon>Pucciniaceae</taxon>
        <taxon>Puccinia</taxon>
    </lineage>
</organism>
<feature type="domain" description="Ubiquitin-like" evidence="2">
    <location>
        <begin position="117"/>
        <end position="178"/>
    </location>
</feature>
<sequence>MTLDYVIRSISCPGCHHSKTSLLLHLKLNHVEELPKNQNNQTSKMDSMLSAQKLQDEINAVKRHLQALCKQQLQLTNEHNSSLESRPRRVNCPQVPLAEPPAPLTDESTGLANSEPIKITIKSLKPPLSFSIACSPSSTISELKQLLCDSDSSAPPVEAQRLVYKGKALADSKLLKEYEAIQTGETIHLIIKPDSTVSNLASSERPSSVLVEPGTPISEKTLAGASGGSVSSAKEGEPKLAMKIPKITMEIDGSDSSEQPCISRSRSGSVHTNPMYSPHLGISESFKSVVTGDQFWISTRQFLESQFAGPVAGPGEANARQLWEHWFNSSKEWLSPSEIARIREATGISGMAGH</sequence>
<accession>A0A5B0R7A6</accession>
<reference evidence="5 6" key="1">
    <citation type="submission" date="2019-05" db="EMBL/GenBank/DDBJ databases">
        <title>Emergence of the Ug99 lineage of the wheat stem rust pathogen through somatic hybridization.</title>
        <authorList>
            <person name="Li F."/>
            <person name="Upadhyaya N.M."/>
            <person name="Sperschneider J."/>
            <person name="Matny O."/>
            <person name="Nguyen-Phuc H."/>
            <person name="Mago R."/>
            <person name="Raley C."/>
            <person name="Miller M.E."/>
            <person name="Silverstein K.A.T."/>
            <person name="Henningsen E."/>
            <person name="Hirsch C.D."/>
            <person name="Visser B."/>
            <person name="Pretorius Z.A."/>
            <person name="Steffenson B.J."/>
            <person name="Schwessinger B."/>
            <person name="Dodds P.N."/>
            <person name="Figueroa M."/>
        </authorList>
    </citation>
    <scope>NUCLEOTIDE SEQUENCE [LARGE SCALE GENOMIC DNA]</scope>
    <source>
        <strain evidence="3">21-0</strain>
        <strain evidence="4 6">Ug99</strain>
    </source>
</reference>
<dbReference type="InterPro" id="IPR029071">
    <property type="entry name" value="Ubiquitin-like_domsf"/>
</dbReference>
<evidence type="ECO:0000313" key="5">
    <source>
        <dbReference type="Proteomes" id="UP000324748"/>
    </source>
</evidence>
<dbReference type="GO" id="GO:0005829">
    <property type="term" value="C:cytosol"/>
    <property type="evidence" value="ECO:0007669"/>
    <property type="project" value="TreeGrafter"/>
</dbReference>
<dbReference type="InterPro" id="IPR000626">
    <property type="entry name" value="Ubiquitin-like_dom"/>
</dbReference>
<gene>
    <name evidence="3" type="ORF">PGT21_028900</name>
    <name evidence="4" type="ORF">PGTUg99_032566</name>
</gene>
<evidence type="ECO:0000313" key="3">
    <source>
        <dbReference type="EMBL" id="KAA1094723.1"/>
    </source>
</evidence>
<dbReference type="SUPFAM" id="SSF54236">
    <property type="entry name" value="Ubiquitin-like"/>
    <property type="match status" value="1"/>
</dbReference>
<protein>
    <recommendedName>
        <fullName evidence="2">Ubiquitin-like domain-containing protein</fullName>
    </recommendedName>
</protein>
<dbReference type="GO" id="GO:0006511">
    <property type="term" value="P:ubiquitin-dependent protein catabolic process"/>
    <property type="evidence" value="ECO:0007669"/>
    <property type="project" value="TreeGrafter"/>
</dbReference>
<dbReference type="OrthoDB" id="428577at2759"/>
<dbReference type="EMBL" id="VDEP01000238">
    <property type="protein sequence ID" value="KAA1121576.1"/>
    <property type="molecule type" value="Genomic_DNA"/>
</dbReference>
<name>A0A5B0R7A6_PUCGR</name>
<evidence type="ECO:0000259" key="2">
    <source>
        <dbReference type="PROSITE" id="PS50053"/>
    </source>
</evidence>
<evidence type="ECO:0000313" key="4">
    <source>
        <dbReference type="EMBL" id="KAA1121576.1"/>
    </source>
</evidence>
<dbReference type="PROSITE" id="PS50053">
    <property type="entry name" value="UBIQUITIN_2"/>
    <property type="match status" value="1"/>
</dbReference>
<dbReference type="Proteomes" id="UP000325313">
    <property type="component" value="Unassembled WGS sequence"/>
</dbReference>
<dbReference type="Proteomes" id="UP000324748">
    <property type="component" value="Unassembled WGS sequence"/>
</dbReference>
<dbReference type="PANTHER" id="PTHR10677:SF3">
    <property type="entry name" value="FI07626P-RELATED"/>
    <property type="match status" value="1"/>
</dbReference>
<evidence type="ECO:0000313" key="6">
    <source>
        <dbReference type="Proteomes" id="UP000325313"/>
    </source>
</evidence>
<dbReference type="SMART" id="SM00213">
    <property type="entry name" value="UBQ"/>
    <property type="match status" value="1"/>
</dbReference>
<proteinExistence type="predicted"/>
<dbReference type="GO" id="GO:0031593">
    <property type="term" value="F:polyubiquitin modification-dependent protein binding"/>
    <property type="evidence" value="ECO:0007669"/>
    <property type="project" value="TreeGrafter"/>
</dbReference>
<keyword evidence="5" id="KW-1185">Reference proteome</keyword>
<dbReference type="EMBL" id="VSWC01000079">
    <property type="protein sequence ID" value="KAA1094723.1"/>
    <property type="molecule type" value="Genomic_DNA"/>
</dbReference>